<feature type="region of interest" description="Disordered" evidence="1">
    <location>
        <begin position="1"/>
        <end position="132"/>
    </location>
</feature>
<evidence type="ECO:0000256" key="1">
    <source>
        <dbReference type="SAM" id="MobiDB-lite"/>
    </source>
</evidence>
<feature type="transmembrane region" description="Helical" evidence="2">
    <location>
        <begin position="362"/>
        <end position="381"/>
    </location>
</feature>
<comment type="caution">
    <text evidence="3">The sequence shown here is derived from an EMBL/GenBank/DDBJ whole genome shotgun (WGS) entry which is preliminary data.</text>
</comment>
<keyword evidence="4" id="KW-1185">Reference proteome</keyword>
<evidence type="ECO:0000313" key="3">
    <source>
        <dbReference type="EMBL" id="KAL3695385.1"/>
    </source>
</evidence>
<protein>
    <submittedName>
        <fullName evidence="3">Uncharacterized protein</fullName>
    </submittedName>
</protein>
<feature type="compositionally biased region" description="Basic and acidic residues" evidence="1">
    <location>
        <begin position="228"/>
        <end position="248"/>
    </location>
</feature>
<evidence type="ECO:0000256" key="2">
    <source>
        <dbReference type="SAM" id="Phobius"/>
    </source>
</evidence>
<feature type="region of interest" description="Disordered" evidence="1">
    <location>
        <begin position="188"/>
        <end position="262"/>
    </location>
</feature>
<accession>A0ABD3HV47</accession>
<feature type="compositionally biased region" description="Basic and acidic residues" evidence="1">
    <location>
        <begin position="72"/>
        <end position="86"/>
    </location>
</feature>
<feature type="compositionally biased region" description="Basic and acidic residues" evidence="1">
    <location>
        <begin position="103"/>
        <end position="113"/>
    </location>
</feature>
<feature type="region of interest" description="Disordered" evidence="1">
    <location>
        <begin position="413"/>
        <end position="462"/>
    </location>
</feature>
<dbReference type="AlphaFoldDB" id="A0ABD3HV47"/>
<dbReference type="Proteomes" id="UP001633002">
    <property type="component" value="Unassembled WGS sequence"/>
</dbReference>
<keyword evidence="2" id="KW-1133">Transmembrane helix</keyword>
<organism evidence="3 4">
    <name type="scientific">Riccia sorocarpa</name>
    <dbReference type="NCBI Taxonomy" id="122646"/>
    <lineage>
        <taxon>Eukaryota</taxon>
        <taxon>Viridiplantae</taxon>
        <taxon>Streptophyta</taxon>
        <taxon>Embryophyta</taxon>
        <taxon>Marchantiophyta</taxon>
        <taxon>Marchantiopsida</taxon>
        <taxon>Marchantiidae</taxon>
        <taxon>Marchantiales</taxon>
        <taxon>Ricciaceae</taxon>
        <taxon>Riccia</taxon>
    </lineage>
</organism>
<keyword evidence="2" id="KW-0472">Membrane</keyword>
<gene>
    <name evidence="3" type="ORF">R1sor_009461</name>
</gene>
<keyword evidence="2" id="KW-0812">Transmembrane</keyword>
<dbReference type="PANTHER" id="PTHR35280:SF1">
    <property type="entry name" value="F17L21.9"/>
    <property type="match status" value="1"/>
</dbReference>
<reference evidence="3 4" key="1">
    <citation type="submission" date="2024-09" db="EMBL/GenBank/DDBJ databases">
        <title>Chromosome-scale assembly of Riccia sorocarpa.</title>
        <authorList>
            <person name="Paukszto L."/>
        </authorList>
    </citation>
    <scope>NUCLEOTIDE SEQUENCE [LARGE SCALE GENOMIC DNA]</scope>
    <source>
        <strain evidence="3">LP-2024</strain>
        <tissue evidence="3">Aerial parts of the thallus</tissue>
    </source>
</reference>
<dbReference type="EMBL" id="JBJQOH010000002">
    <property type="protein sequence ID" value="KAL3695385.1"/>
    <property type="molecule type" value="Genomic_DNA"/>
</dbReference>
<proteinExistence type="predicted"/>
<feature type="compositionally biased region" description="Acidic residues" evidence="1">
    <location>
        <begin position="93"/>
        <end position="102"/>
    </location>
</feature>
<feature type="compositionally biased region" description="Basic and acidic residues" evidence="1">
    <location>
        <begin position="413"/>
        <end position="423"/>
    </location>
</feature>
<evidence type="ECO:0000313" key="4">
    <source>
        <dbReference type="Proteomes" id="UP001633002"/>
    </source>
</evidence>
<dbReference type="PANTHER" id="PTHR35280">
    <property type="entry name" value="F17L21.9"/>
    <property type="match status" value="1"/>
</dbReference>
<name>A0ABD3HV47_9MARC</name>
<sequence>MAVSSQNSVSPPLAPEGSRERTYSFYPVSNAGGDDFSEHQGSGQQDIGSDIEIDVDTGDNRREDGNLSTNVREIREESNYGDDEKGGSGLETESVDYPDGESEVMRDDTHLRDGSVSPSYSSLRVEPDLEDSHSHLRLEEIFEGDGSATESERDRTNLTEPFAVSELELIERALQSLQNNHKNGVSGFSVASANGDPEDIAMDERGPPSPDYRGDATGVSRLLKKVQAVREHKRDALVTRRRDNDRSPRPRSVSTSGDQDVDFADMRQLIQAASRAASSAAQAAEIMVRSMDRNSHAVEELCKALAYNTGSAGNATRNKEVAGSEGNNDHTSLQLARLQESELDIELRQAELTKKLHRQHRITHWVLGFMIVSTFAWRVGVVRFVKRVNHAVSNPIQGITGYIDTIRGVSSDEKCDGKQERGLKLPSILPTGDSDGNKDGELPFNLGKILPHSGGSDTQAHP</sequence>
<feature type="compositionally biased region" description="Polar residues" evidence="1">
    <location>
        <begin position="1"/>
        <end position="10"/>
    </location>
</feature>